<reference evidence="2" key="1">
    <citation type="submission" date="2023-06" db="EMBL/GenBank/DDBJ databases">
        <title>Male Hemibagrus guttatus genome.</title>
        <authorList>
            <person name="Bian C."/>
        </authorList>
    </citation>
    <scope>NUCLEOTIDE SEQUENCE</scope>
    <source>
        <strain evidence="2">Male_cb2023</strain>
        <tissue evidence="2">Muscle</tissue>
    </source>
</reference>
<feature type="region of interest" description="Disordered" evidence="1">
    <location>
        <begin position="83"/>
        <end position="115"/>
    </location>
</feature>
<evidence type="ECO:0000256" key="1">
    <source>
        <dbReference type="SAM" id="MobiDB-lite"/>
    </source>
</evidence>
<evidence type="ECO:0000313" key="2">
    <source>
        <dbReference type="EMBL" id="KAK3524310.1"/>
    </source>
</evidence>
<dbReference type="Proteomes" id="UP001274896">
    <property type="component" value="Unassembled WGS sequence"/>
</dbReference>
<organism evidence="2 3">
    <name type="scientific">Hemibagrus guttatus</name>
    <dbReference type="NCBI Taxonomy" id="175788"/>
    <lineage>
        <taxon>Eukaryota</taxon>
        <taxon>Metazoa</taxon>
        <taxon>Chordata</taxon>
        <taxon>Craniata</taxon>
        <taxon>Vertebrata</taxon>
        <taxon>Euteleostomi</taxon>
        <taxon>Actinopterygii</taxon>
        <taxon>Neopterygii</taxon>
        <taxon>Teleostei</taxon>
        <taxon>Ostariophysi</taxon>
        <taxon>Siluriformes</taxon>
        <taxon>Bagridae</taxon>
        <taxon>Hemibagrus</taxon>
    </lineage>
</organism>
<feature type="non-terminal residue" evidence="2">
    <location>
        <position position="125"/>
    </location>
</feature>
<sequence length="125" mass="13939">HGEFIPFLLFEYSFIVYRLSELFSGHGEPVPISGIIGHQGRIHPGWSAKPSQGTHTLSFTHAITHTTDNLEMPVNLQCMSLDRGRKPEYPEETPKAQGEHANSTHTAEAGIEPPTLEINQKLLRN</sequence>
<accession>A0AAE0QKV0</accession>
<gene>
    <name evidence="2" type="ORF">QTP70_027867</name>
</gene>
<dbReference type="EMBL" id="JAUCMX010000014">
    <property type="protein sequence ID" value="KAK3524310.1"/>
    <property type="molecule type" value="Genomic_DNA"/>
</dbReference>
<name>A0AAE0QKV0_9TELE</name>
<feature type="compositionally biased region" description="Basic and acidic residues" evidence="1">
    <location>
        <begin position="83"/>
        <end position="98"/>
    </location>
</feature>
<keyword evidence="3" id="KW-1185">Reference proteome</keyword>
<proteinExistence type="predicted"/>
<protein>
    <submittedName>
        <fullName evidence="2">Uncharacterized protein</fullName>
    </submittedName>
</protein>
<dbReference type="AlphaFoldDB" id="A0AAE0QKV0"/>
<evidence type="ECO:0000313" key="3">
    <source>
        <dbReference type="Proteomes" id="UP001274896"/>
    </source>
</evidence>
<comment type="caution">
    <text evidence="2">The sequence shown here is derived from an EMBL/GenBank/DDBJ whole genome shotgun (WGS) entry which is preliminary data.</text>
</comment>